<dbReference type="GO" id="GO:0004630">
    <property type="term" value="F:phospholipase D activity"/>
    <property type="evidence" value="ECO:0007669"/>
    <property type="project" value="UniProtKB-EC"/>
</dbReference>
<dbReference type="CDD" id="cd09173">
    <property type="entry name" value="PLDc_Nuc_like_unchar1_2"/>
    <property type="match status" value="1"/>
</dbReference>
<dbReference type="Gene3D" id="3.30.870.10">
    <property type="entry name" value="Endonuclease Chain A"/>
    <property type="match status" value="2"/>
</dbReference>
<evidence type="ECO:0000313" key="9">
    <source>
        <dbReference type="Proteomes" id="UP000326452"/>
    </source>
</evidence>
<dbReference type="EC" id="3.1.4.4" evidence="3"/>
<sequence length="548" mass="61144">MRVLVKNPQDDFRVKAYAGTNGVLLAMDLAEPRRKGLLGFAIEKQQGAKPWLFLFNSLTFPGKAHTFPQFHATPSDIAPLQKFRWADYAVNPGMTLHYRVHLAYGTADAVQLGESLELTITSDDGHPSNQSVMFNRAVAASQAFQRKFPELDALISANKNMPIEAWPDAPRQWLENGLLARLLGFIERAVDDQWALDIAIYEYQLQAIVDAVNAAFARGVQVRVLYHARPDDEDTMINEASLAALPPASKRGRVTHNIFHNKFMVLSRVKASGEQQPEAVLCGSTNFTANGVYRQANVVHVLDDESVAASYLETFEQIWARPDDIGATRDWVTEQNPMNPQQPLFAGFSPRTGGADLQEFVRIIGAAKKDVLFVTAFSLPDAILNALLGQPHDDILRYGLQNTASRITGFHADRSAEFAATALLNTGLEGWLRENMKGQKGNLLVHTKAVVTDFTTDTPTIISGSHNLSVSASNGNDENYLIIRGDTDLADRYGLELLRFYEHYRFRYFAKKLALKQVSPLAADDRWTNDYYVEGDLRELSRLRFAGR</sequence>
<accession>A0A5E7SE09</accession>
<evidence type="ECO:0000259" key="7">
    <source>
        <dbReference type="Pfam" id="PF13091"/>
    </source>
</evidence>
<name>A0A5E7SE09_PSEFL</name>
<evidence type="ECO:0000256" key="4">
    <source>
        <dbReference type="ARBA" id="ARBA00022801"/>
    </source>
</evidence>
<dbReference type="EMBL" id="CABVJC010000002">
    <property type="protein sequence ID" value="VVP84215.1"/>
    <property type="molecule type" value="Genomic_DNA"/>
</dbReference>
<dbReference type="GO" id="GO:0016042">
    <property type="term" value="P:lipid catabolic process"/>
    <property type="evidence" value="ECO:0007669"/>
    <property type="project" value="UniProtKB-KW"/>
</dbReference>
<dbReference type="PANTHER" id="PTHR43856:SF1">
    <property type="entry name" value="MITOCHONDRIAL CARDIOLIPIN HYDROLASE"/>
    <property type="match status" value="1"/>
</dbReference>
<dbReference type="OrthoDB" id="9789376at2"/>
<comment type="catalytic activity">
    <reaction evidence="1">
        <text>a 1,2-diacyl-sn-glycero-3-phosphocholine + H2O = a 1,2-diacyl-sn-glycero-3-phosphate + choline + H(+)</text>
        <dbReference type="Rhea" id="RHEA:14445"/>
        <dbReference type="ChEBI" id="CHEBI:15354"/>
        <dbReference type="ChEBI" id="CHEBI:15377"/>
        <dbReference type="ChEBI" id="CHEBI:15378"/>
        <dbReference type="ChEBI" id="CHEBI:57643"/>
        <dbReference type="ChEBI" id="CHEBI:58608"/>
        <dbReference type="EC" id="3.1.4.4"/>
    </reaction>
</comment>
<protein>
    <recommendedName>
        <fullName evidence="3">phospholipase D</fullName>
        <ecNumber evidence="3">3.1.4.4</ecNumber>
    </recommendedName>
</protein>
<gene>
    <name evidence="8" type="ORF">PS941_01034</name>
</gene>
<dbReference type="PANTHER" id="PTHR43856">
    <property type="entry name" value="CARDIOLIPIN HYDROLASE"/>
    <property type="match status" value="1"/>
</dbReference>
<keyword evidence="6" id="KW-0443">Lipid metabolism</keyword>
<dbReference type="Pfam" id="PF13091">
    <property type="entry name" value="PLDc_2"/>
    <property type="match status" value="1"/>
</dbReference>
<dbReference type="CDD" id="cd09172">
    <property type="entry name" value="PLDc_Nuc_like_unchar1_1"/>
    <property type="match status" value="1"/>
</dbReference>
<evidence type="ECO:0000313" key="8">
    <source>
        <dbReference type="EMBL" id="VVP84215.1"/>
    </source>
</evidence>
<evidence type="ECO:0000256" key="1">
    <source>
        <dbReference type="ARBA" id="ARBA00000798"/>
    </source>
</evidence>
<keyword evidence="4" id="KW-0378">Hydrolase</keyword>
<dbReference type="AlphaFoldDB" id="A0A5E7SE09"/>
<dbReference type="GO" id="GO:0016891">
    <property type="term" value="F:RNA endonuclease activity producing 5'-phosphomonoesters, hydrolytic mechanism"/>
    <property type="evidence" value="ECO:0007669"/>
    <property type="project" value="TreeGrafter"/>
</dbReference>
<dbReference type="RefSeq" id="WP_150692272.1">
    <property type="nucleotide sequence ID" value="NZ_CABVJC010000002.1"/>
</dbReference>
<comment type="similarity">
    <text evidence="2">Belongs to the phospholipase D family.</text>
</comment>
<evidence type="ECO:0000256" key="6">
    <source>
        <dbReference type="ARBA" id="ARBA00023098"/>
    </source>
</evidence>
<evidence type="ECO:0000256" key="3">
    <source>
        <dbReference type="ARBA" id="ARBA00012027"/>
    </source>
</evidence>
<dbReference type="Proteomes" id="UP000326452">
    <property type="component" value="Unassembled WGS sequence"/>
</dbReference>
<feature type="domain" description="Phospholipase D-like" evidence="7">
    <location>
        <begin position="196"/>
        <end position="319"/>
    </location>
</feature>
<evidence type="ECO:0000256" key="2">
    <source>
        <dbReference type="ARBA" id="ARBA00008664"/>
    </source>
</evidence>
<keyword evidence="5" id="KW-0442">Lipid degradation</keyword>
<dbReference type="InterPro" id="IPR051406">
    <property type="entry name" value="PLD_domain"/>
</dbReference>
<organism evidence="8 9">
    <name type="scientific">Pseudomonas fluorescens</name>
    <dbReference type="NCBI Taxonomy" id="294"/>
    <lineage>
        <taxon>Bacteria</taxon>
        <taxon>Pseudomonadati</taxon>
        <taxon>Pseudomonadota</taxon>
        <taxon>Gammaproteobacteria</taxon>
        <taxon>Pseudomonadales</taxon>
        <taxon>Pseudomonadaceae</taxon>
        <taxon>Pseudomonas</taxon>
    </lineage>
</organism>
<dbReference type="InterPro" id="IPR025202">
    <property type="entry name" value="PLD-like_dom"/>
</dbReference>
<reference evidence="8 9" key="1">
    <citation type="submission" date="2019-09" db="EMBL/GenBank/DDBJ databases">
        <authorList>
            <person name="Chandra G."/>
            <person name="Truman W A."/>
        </authorList>
    </citation>
    <scope>NUCLEOTIDE SEQUENCE [LARGE SCALE GENOMIC DNA]</scope>
    <source>
        <strain evidence="8">PS941</strain>
    </source>
</reference>
<evidence type="ECO:0000256" key="5">
    <source>
        <dbReference type="ARBA" id="ARBA00022963"/>
    </source>
</evidence>
<dbReference type="SUPFAM" id="SSF56024">
    <property type="entry name" value="Phospholipase D/nuclease"/>
    <property type="match status" value="2"/>
</dbReference>
<proteinExistence type="inferred from homology"/>